<keyword evidence="4" id="KW-1185">Reference proteome</keyword>
<keyword evidence="1" id="KW-0328">Glycosyltransferase</keyword>
<evidence type="ECO:0000313" key="4">
    <source>
        <dbReference type="Proteomes" id="UP001148313"/>
    </source>
</evidence>
<accession>A0ABT4VUF5</accession>
<dbReference type="Proteomes" id="UP001148313">
    <property type="component" value="Unassembled WGS sequence"/>
</dbReference>
<comment type="caution">
    <text evidence="3">The sequence shown here is derived from an EMBL/GenBank/DDBJ whole genome shotgun (WGS) entry which is preliminary data.</text>
</comment>
<dbReference type="Pfam" id="PF03808">
    <property type="entry name" value="Glyco_tran_WecG"/>
    <property type="match status" value="1"/>
</dbReference>
<organism evidence="3 4">
    <name type="scientific">Hoeflea poritis</name>
    <dbReference type="NCBI Taxonomy" id="2993659"/>
    <lineage>
        <taxon>Bacteria</taxon>
        <taxon>Pseudomonadati</taxon>
        <taxon>Pseudomonadota</taxon>
        <taxon>Alphaproteobacteria</taxon>
        <taxon>Hyphomicrobiales</taxon>
        <taxon>Rhizobiaceae</taxon>
        <taxon>Hoeflea</taxon>
    </lineage>
</organism>
<gene>
    <name evidence="3" type="ORF">OOZ53_23505</name>
</gene>
<dbReference type="InterPro" id="IPR004629">
    <property type="entry name" value="WecG_TagA_CpsF"/>
</dbReference>
<protein>
    <submittedName>
        <fullName evidence="3">WecB/TagA/CpsF family glycosyltransferase</fullName>
    </submittedName>
</protein>
<dbReference type="PANTHER" id="PTHR34136:SF1">
    <property type="entry name" value="UDP-N-ACETYL-D-MANNOSAMINURONIC ACID TRANSFERASE"/>
    <property type="match status" value="1"/>
</dbReference>
<sequence>MSSDTGRQNVTIGGLPIALSTRTEAAAALVGEALRRRGPDERPFLSTSANANVLSQCARDPGIRDTYLAFDAIHADGMSVVFASRFVASRALPERVATTDLFHDVAREAQSKGATFFLLGARNEVLKSAHLNVGRLYPDLKIVGTHDGYFSLEDEDRIVERINRARPDILWVGIGVPAAQQFCLRNLGRLAGVGAIKTCGGLFDFLSGRRNRAPQWMQSAGLEWLYRLAQEPRRLARRNLVTNMHAIYLFVSRTR</sequence>
<evidence type="ECO:0000256" key="2">
    <source>
        <dbReference type="ARBA" id="ARBA00022679"/>
    </source>
</evidence>
<dbReference type="PANTHER" id="PTHR34136">
    <property type="match status" value="1"/>
</dbReference>
<reference evidence="3" key="1">
    <citation type="submission" date="2022-11" db="EMBL/GenBank/DDBJ databases">
        <title>Hoeflea poritis sp. nov., isolated from scleractinian coral Porites lutea.</title>
        <authorList>
            <person name="Zhang G."/>
            <person name="Wei Q."/>
            <person name="Cai L."/>
        </authorList>
    </citation>
    <scope>NUCLEOTIDE SEQUENCE</scope>
    <source>
        <strain evidence="3">E7-10</strain>
    </source>
</reference>
<dbReference type="CDD" id="cd06533">
    <property type="entry name" value="Glyco_transf_WecG_TagA"/>
    <property type="match status" value="1"/>
</dbReference>
<proteinExistence type="predicted"/>
<name>A0ABT4VUF5_9HYPH</name>
<keyword evidence="2" id="KW-0808">Transferase</keyword>
<evidence type="ECO:0000313" key="3">
    <source>
        <dbReference type="EMBL" id="MDA4848344.1"/>
    </source>
</evidence>
<dbReference type="NCBIfam" id="TIGR00696">
    <property type="entry name" value="wecG_tagA_cpsF"/>
    <property type="match status" value="1"/>
</dbReference>
<dbReference type="RefSeq" id="WP_271092201.1">
    <property type="nucleotide sequence ID" value="NZ_JAPJZH010000021.1"/>
</dbReference>
<dbReference type="EMBL" id="JAPJZH010000021">
    <property type="protein sequence ID" value="MDA4848344.1"/>
    <property type="molecule type" value="Genomic_DNA"/>
</dbReference>
<evidence type="ECO:0000256" key="1">
    <source>
        <dbReference type="ARBA" id="ARBA00022676"/>
    </source>
</evidence>